<dbReference type="InterPro" id="IPR000286">
    <property type="entry name" value="HDACs"/>
</dbReference>
<dbReference type="PANTHER" id="PTHR10625">
    <property type="entry name" value="HISTONE DEACETYLASE HDAC1-RELATED"/>
    <property type="match status" value="1"/>
</dbReference>
<accession>X0TQ98</accession>
<evidence type="ECO:0000313" key="2">
    <source>
        <dbReference type="EMBL" id="GAF95424.1"/>
    </source>
</evidence>
<sequence length="189" mass="20768">MTSVTAFLYTDAYLTYQFGSGHPFQPKREKYALDLLKELNVFNGKAKHLEPLPATSKDLLTVHTKEYIDYVQRMCVEGHGYLDSGDTPATKGLYGGALSVVGGSLLGAKLILEGEVDHAFNPGGGLHHAKADRASGFCVFNDIAVAVRYLQKSYSLKRIVVIDIDGHHGDGTQEIFYHEPILTISTHRT</sequence>
<dbReference type="Pfam" id="PF00850">
    <property type="entry name" value="Hist_deacetyl"/>
    <property type="match status" value="1"/>
</dbReference>
<comment type="caution">
    <text evidence="2">The sequence shown here is derived from an EMBL/GenBank/DDBJ whole genome shotgun (WGS) entry which is preliminary data.</text>
</comment>
<dbReference type="EMBL" id="BARS01010604">
    <property type="protein sequence ID" value="GAF95424.1"/>
    <property type="molecule type" value="Genomic_DNA"/>
</dbReference>
<name>X0TQ98_9ZZZZ</name>
<dbReference type="InterPro" id="IPR023696">
    <property type="entry name" value="Ureohydrolase_dom_sf"/>
</dbReference>
<feature type="domain" description="Histone deacetylase" evidence="1">
    <location>
        <begin position="22"/>
        <end position="188"/>
    </location>
</feature>
<reference evidence="2" key="1">
    <citation type="journal article" date="2014" name="Front. Microbiol.">
        <title>High frequency of phylogenetically diverse reductive dehalogenase-homologous genes in deep subseafloor sedimentary metagenomes.</title>
        <authorList>
            <person name="Kawai M."/>
            <person name="Futagami T."/>
            <person name="Toyoda A."/>
            <person name="Takaki Y."/>
            <person name="Nishi S."/>
            <person name="Hori S."/>
            <person name="Arai W."/>
            <person name="Tsubouchi T."/>
            <person name="Morono Y."/>
            <person name="Uchiyama I."/>
            <person name="Ito T."/>
            <person name="Fujiyama A."/>
            <person name="Inagaki F."/>
            <person name="Takami H."/>
        </authorList>
    </citation>
    <scope>NUCLEOTIDE SEQUENCE</scope>
    <source>
        <strain evidence="2">Expedition CK06-06</strain>
    </source>
</reference>
<organism evidence="2">
    <name type="scientific">marine sediment metagenome</name>
    <dbReference type="NCBI Taxonomy" id="412755"/>
    <lineage>
        <taxon>unclassified sequences</taxon>
        <taxon>metagenomes</taxon>
        <taxon>ecological metagenomes</taxon>
    </lineage>
</organism>
<dbReference type="InterPro" id="IPR023801">
    <property type="entry name" value="His_deacetylse_dom"/>
</dbReference>
<dbReference type="Gene3D" id="3.40.800.20">
    <property type="entry name" value="Histone deacetylase domain"/>
    <property type="match status" value="1"/>
</dbReference>
<evidence type="ECO:0000259" key="1">
    <source>
        <dbReference type="Pfam" id="PF00850"/>
    </source>
</evidence>
<dbReference type="SUPFAM" id="SSF52768">
    <property type="entry name" value="Arginase/deacetylase"/>
    <property type="match status" value="1"/>
</dbReference>
<dbReference type="AlphaFoldDB" id="X0TQ98"/>
<dbReference type="PRINTS" id="PR01270">
    <property type="entry name" value="HDASUPER"/>
</dbReference>
<feature type="non-terminal residue" evidence="2">
    <location>
        <position position="189"/>
    </location>
</feature>
<gene>
    <name evidence="2" type="ORF">S01H1_19599</name>
</gene>
<dbReference type="GO" id="GO:0040029">
    <property type="term" value="P:epigenetic regulation of gene expression"/>
    <property type="evidence" value="ECO:0007669"/>
    <property type="project" value="TreeGrafter"/>
</dbReference>
<protein>
    <recommendedName>
        <fullName evidence="1">Histone deacetylase domain-containing protein</fullName>
    </recommendedName>
</protein>
<dbReference type="InterPro" id="IPR037138">
    <property type="entry name" value="His_deacetylse_dom_sf"/>
</dbReference>
<dbReference type="GO" id="GO:0004407">
    <property type="term" value="F:histone deacetylase activity"/>
    <property type="evidence" value="ECO:0007669"/>
    <property type="project" value="TreeGrafter"/>
</dbReference>
<proteinExistence type="predicted"/>